<proteinExistence type="predicted"/>
<gene>
    <name evidence="1" type="ORF">IW261DRAFT_1533243</name>
</gene>
<dbReference type="EMBL" id="JAUEPR010000167">
    <property type="protein sequence ID" value="KAK0460772.1"/>
    <property type="molecule type" value="Genomic_DNA"/>
</dbReference>
<sequence length="150" mass="16488">MSLEIGGLYIMLFGRHQPGTYHWGIYHHLEVPTDKTSCRKSWIVESGETSHPLQSSVLVGAIKIGYADPAHRRTLGTSLGEVTCTSPSPDIPFTCRIWVLMAVNRLMDLGAVRCDSVKALEAEAIAFANQHASTRGVPPRPILRSTVCKF</sequence>
<organism evidence="1 2">
    <name type="scientific">Armillaria novae-zelandiae</name>
    <dbReference type="NCBI Taxonomy" id="153914"/>
    <lineage>
        <taxon>Eukaryota</taxon>
        <taxon>Fungi</taxon>
        <taxon>Dikarya</taxon>
        <taxon>Basidiomycota</taxon>
        <taxon>Agaricomycotina</taxon>
        <taxon>Agaricomycetes</taxon>
        <taxon>Agaricomycetidae</taxon>
        <taxon>Agaricales</taxon>
        <taxon>Marasmiineae</taxon>
        <taxon>Physalacriaceae</taxon>
        <taxon>Armillaria</taxon>
    </lineage>
</organism>
<evidence type="ECO:0000313" key="1">
    <source>
        <dbReference type="EMBL" id="KAK0460772.1"/>
    </source>
</evidence>
<dbReference type="Proteomes" id="UP001175227">
    <property type="component" value="Unassembled WGS sequence"/>
</dbReference>
<evidence type="ECO:0000313" key="2">
    <source>
        <dbReference type="Proteomes" id="UP001175227"/>
    </source>
</evidence>
<keyword evidence="2" id="KW-1185">Reference proteome</keyword>
<comment type="caution">
    <text evidence="1">The sequence shown here is derived from an EMBL/GenBank/DDBJ whole genome shotgun (WGS) entry which is preliminary data.</text>
</comment>
<protein>
    <submittedName>
        <fullName evidence="1">Uncharacterized protein</fullName>
    </submittedName>
</protein>
<reference evidence="1" key="1">
    <citation type="submission" date="2023-06" db="EMBL/GenBank/DDBJ databases">
        <authorList>
            <consortium name="Lawrence Berkeley National Laboratory"/>
            <person name="Ahrendt S."/>
            <person name="Sahu N."/>
            <person name="Indic B."/>
            <person name="Wong-Bajracharya J."/>
            <person name="Merenyi Z."/>
            <person name="Ke H.-M."/>
            <person name="Monk M."/>
            <person name="Kocsube S."/>
            <person name="Drula E."/>
            <person name="Lipzen A."/>
            <person name="Balint B."/>
            <person name="Henrissat B."/>
            <person name="Andreopoulos B."/>
            <person name="Martin F.M."/>
            <person name="Harder C.B."/>
            <person name="Rigling D."/>
            <person name="Ford K.L."/>
            <person name="Foster G.D."/>
            <person name="Pangilinan J."/>
            <person name="Papanicolaou A."/>
            <person name="Barry K."/>
            <person name="LaButti K."/>
            <person name="Viragh M."/>
            <person name="Koriabine M."/>
            <person name="Yan M."/>
            <person name="Riley R."/>
            <person name="Champramary S."/>
            <person name="Plett K.L."/>
            <person name="Tsai I.J."/>
            <person name="Slot J."/>
            <person name="Sipos G."/>
            <person name="Plett J."/>
            <person name="Nagy L.G."/>
            <person name="Grigoriev I.V."/>
        </authorList>
    </citation>
    <scope>NUCLEOTIDE SEQUENCE</scope>
    <source>
        <strain evidence="1">ICMP 16352</strain>
    </source>
</reference>
<name>A0AA39N837_9AGAR</name>
<dbReference type="AlphaFoldDB" id="A0AA39N837"/>
<accession>A0AA39N837</accession>